<name>A0ACB9ZVJ1_CATRO</name>
<proteinExistence type="predicted"/>
<reference evidence="2" key="1">
    <citation type="journal article" date="2023" name="Nat. Plants">
        <title>Single-cell RNA sequencing provides a high-resolution roadmap for understanding the multicellular compartmentation of specialized metabolism.</title>
        <authorList>
            <person name="Sun S."/>
            <person name="Shen X."/>
            <person name="Li Y."/>
            <person name="Li Y."/>
            <person name="Wang S."/>
            <person name="Li R."/>
            <person name="Zhang H."/>
            <person name="Shen G."/>
            <person name="Guo B."/>
            <person name="Wei J."/>
            <person name="Xu J."/>
            <person name="St-Pierre B."/>
            <person name="Chen S."/>
            <person name="Sun C."/>
        </authorList>
    </citation>
    <scope>NUCLEOTIDE SEQUENCE [LARGE SCALE GENOMIC DNA]</scope>
</reference>
<keyword evidence="2" id="KW-1185">Reference proteome</keyword>
<dbReference type="Proteomes" id="UP001060085">
    <property type="component" value="Linkage Group LG07"/>
</dbReference>
<evidence type="ECO:0000313" key="1">
    <source>
        <dbReference type="EMBL" id="KAI5652630.1"/>
    </source>
</evidence>
<sequence length="80" mass="8773">MGLFLVKTMDNSTLSLSSSIRGNFILCSDVLGSCSLDLETYGRRTFVPKSSSSVGESSDSSLRQRIDLRAWKLLPKSNVL</sequence>
<gene>
    <name evidence="1" type="ORF">M9H77_29817</name>
</gene>
<dbReference type="EMBL" id="CM044707">
    <property type="protein sequence ID" value="KAI5652630.1"/>
    <property type="molecule type" value="Genomic_DNA"/>
</dbReference>
<organism evidence="1 2">
    <name type="scientific">Catharanthus roseus</name>
    <name type="common">Madagascar periwinkle</name>
    <name type="synonym">Vinca rosea</name>
    <dbReference type="NCBI Taxonomy" id="4058"/>
    <lineage>
        <taxon>Eukaryota</taxon>
        <taxon>Viridiplantae</taxon>
        <taxon>Streptophyta</taxon>
        <taxon>Embryophyta</taxon>
        <taxon>Tracheophyta</taxon>
        <taxon>Spermatophyta</taxon>
        <taxon>Magnoliopsida</taxon>
        <taxon>eudicotyledons</taxon>
        <taxon>Gunneridae</taxon>
        <taxon>Pentapetalae</taxon>
        <taxon>asterids</taxon>
        <taxon>lamiids</taxon>
        <taxon>Gentianales</taxon>
        <taxon>Apocynaceae</taxon>
        <taxon>Rauvolfioideae</taxon>
        <taxon>Vinceae</taxon>
        <taxon>Catharanthinae</taxon>
        <taxon>Catharanthus</taxon>
    </lineage>
</organism>
<protein>
    <submittedName>
        <fullName evidence="1">Uncharacterized protein</fullName>
    </submittedName>
</protein>
<evidence type="ECO:0000313" key="2">
    <source>
        <dbReference type="Proteomes" id="UP001060085"/>
    </source>
</evidence>
<accession>A0ACB9ZVJ1</accession>
<comment type="caution">
    <text evidence="1">The sequence shown here is derived from an EMBL/GenBank/DDBJ whole genome shotgun (WGS) entry which is preliminary data.</text>
</comment>